<dbReference type="STRING" id="1314783.A0A165QAQ3"/>
<gene>
    <name evidence="2" type="ORF">DAEQUDRAFT_268672</name>
</gene>
<dbReference type="PANTHER" id="PTHR35204:SF1">
    <property type="entry name" value="ENTEROTOXIN"/>
    <property type="match status" value="1"/>
</dbReference>
<name>A0A165QAQ3_9APHY</name>
<dbReference type="AlphaFoldDB" id="A0A165QAQ3"/>
<proteinExistence type="predicted"/>
<evidence type="ECO:0000256" key="1">
    <source>
        <dbReference type="SAM" id="SignalP"/>
    </source>
</evidence>
<evidence type="ECO:0000313" key="2">
    <source>
        <dbReference type="EMBL" id="KZT69221.1"/>
    </source>
</evidence>
<feature type="signal peptide" evidence="1">
    <location>
        <begin position="1"/>
        <end position="21"/>
    </location>
</feature>
<evidence type="ECO:0000313" key="3">
    <source>
        <dbReference type="Proteomes" id="UP000076727"/>
    </source>
</evidence>
<feature type="chain" id="PRO_5007864816" evidence="1">
    <location>
        <begin position="22"/>
        <end position="482"/>
    </location>
</feature>
<dbReference type="EMBL" id="KV429059">
    <property type="protein sequence ID" value="KZT69221.1"/>
    <property type="molecule type" value="Genomic_DNA"/>
</dbReference>
<keyword evidence="3" id="KW-1185">Reference proteome</keyword>
<protein>
    <submittedName>
        <fullName evidence="2">Uncharacterized protein</fullName>
    </submittedName>
</protein>
<dbReference type="InterPro" id="IPR038921">
    <property type="entry name" value="YOR389W-like"/>
</dbReference>
<dbReference type="PANTHER" id="PTHR35204">
    <property type="entry name" value="YALI0A21131P"/>
    <property type="match status" value="1"/>
</dbReference>
<keyword evidence="1" id="KW-0732">Signal</keyword>
<organism evidence="2 3">
    <name type="scientific">Daedalea quercina L-15889</name>
    <dbReference type="NCBI Taxonomy" id="1314783"/>
    <lineage>
        <taxon>Eukaryota</taxon>
        <taxon>Fungi</taxon>
        <taxon>Dikarya</taxon>
        <taxon>Basidiomycota</taxon>
        <taxon>Agaricomycotina</taxon>
        <taxon>Agaricomycetes</taxon>
        <taxon>Polyporales</taxon>
        <taxon>Fomitopsis</taxon>
    </lineage>
</organism>
<dbReference type="Proteomes" id="UP000076727">
    <property type="component" value="Unassembled WGS sequence"/>
</dbReference>
<dbReference type="OrthoDB" id="10261782at2759"/>
<sequence length="482" mass="54431">MRWRTILQCLLVASVAAATCGVLGSHNQRTPSRSTRMEQYLPWNESPGEGATGNLIFQSLASLMQMAPNSKYPVGHSIVRSTVPPGTLLYHGRGNSDYPTMDWLAFDPEHSQTFLRTQNGTLFTFMTARELKLVYFDGCSANKRGGVTDTQDILIWGEIGHGREPWHSDPELDRIADACAWARKHRIDGFIRMEYDYEIMYCDFSQGLALVSSLDTPSDAHLVPPLMEVRHAGSRHNAFPGESRVQVDPTTLISFFDPALASLTASRQGLSRMQYRVTHISKEDMARVRADITEVMSRDSREKSGVDWLTLARVIQERFGDRLLYIQHLLHRARVVADVSPRGQVHAQLQSITATVQKQIIISLSPYMPREGTGEPAWFAAIAYGCATSFTGRLPDTRFTKQERLLLYAVDEVLHEICRIYTEAWRDAFGLEVATTESNLHENITSPLLDKWRVQFDALIEWLDWPSWLKCDPACNVDVGIL</sequence>
<accession>A0A165QAQ3</accession>
<reference evidence="2 3" key="1">
    <citation type="journal article" date="2016" name="Mol. Biol. Evol.">
        <title>Comparative Genomics of Early-Diverging Mushroom-Forming Fungi Provides Insights into the Origins of Lignocellulose Decay Capabilities.</title>
        <authorList>
            <person name="Nagy L.G."/>
            <person name="Riley R."/>
            <person name="Tritt A."/>
            <person name="Adam C."/>
            <person name="Daum C."/>
            <person name="Floudas D."/>
            <person name="Sun H."/>
            <person name="Yadav J.S."/>
            <person name="Pangilinan J."/>
            <person name="Larsson K.H."/>
            <person name="Matsuura K."/>
            <person name="Barry K."/>
            <person name="Labutti K."/>
            <person name="Kuo R."/>
            <person name="Ohm R.A."/>
            <person name="Bhattacharya S.S."/>
            <person name="Shirouzu T."/>
            <person name="Yoshinaga Y."/>
            <person name="Martin F.M."/>
            <person name="Grigoriev I.V."/>
            <person name="Hibbett D.S."/>
        </authorList>
    </citation>
    <scope>NUCLEOTIDE SEQUENCE [LARGE SCALE GENOMIC DNA]</scope>
    <source>
        <strain evidence="2 3">L-15889</strain>
    </source>
</reference>